<dbReference type="GO" id="GO:0016491">
    <property type="term" value="F:oxidoreductase activity"/>
    <property type="evidence" value="ECO:0000318"/>
    <property type="project" value="GO_Central"/>
</dbReference>
<sequence length="979" mass="108176">MATTTTTVTERKAPVMMATKGATTPVPDVKTLRDAIPAHCFERSLVRSMGYVVRDLVAVSTLFYSATLLARADLPLYLSAPLWTLYSFVTGCFFTGLWILAHECGHDSFSPYLNVNATMGWILHSMLLVPFFSWKFSHARHHRYHNHMEKDTVFVPNRKPAEKAANPAAPTLVEKIMDHTAADAPIFSIASLAVHQLFGWPAYILINAGAGVNSMVRSNRKETPKYKQSHLDPTSDVFTAGEQPFVALSNVGILITFTVLYQVSKSLGGLNTFLLYGLPYLWMNHWIVAITYLHHTHEDAAHYEADEWTFVKGALSTIDREFGFIGRHIFHGIIEYHVVHHMFPRIPFYHCEEATWAVAPLLGERYIEQRTNFFADLWEAFTTCKYVVPGTGAKAGALVSLGSWGMKMRMRSLAAKVIDVFIQFASMWLRAAVLLVVKRNGPHTKLKPPKQPPNPNDALCNMADGNVEKQPHDATDDAAPSDVEKTSPSLTKEAEAEEEKLEKLRLEYGVCSILSAFMTSLPNTVQSTWPSPTSPSNPYNWPSHRKILIGTIFSFGQLIPIMSASMIAPSLGDIARDLRISASTAQITLSSYFLGMAFAPLVIAALSEMYGRKRVWVACNAWYVVWNALCPVGRSAGLMIVGRVMTGAGACVGVTLNGPVMADMYGKRDRGKSLAIVTLLPYLGPALGPLIGGLVTQYIHWSWVFWIMSIIDAAVLLLGLVIIRETYTPVLLRRKAAHEGTPVPPKKSHIRTSLLRPLHILVNRPVIWPISLVSTLAFGVYCLMLSSYATLWIDKYHQTELISSLHYISVALGTTIAGQIGARVMDRVYHKLSSRNGSKGIPEYRIPYLAPGILLIPIGLVWYGWSAERKLAWIMVDIGTVIFTLASFIASQGILAYQLDEFAQFSASANAASRVVSYVLAFAFPIFAPAMYGKLGYGWGNSVLALVVIALGLPVCWVLWYWGATLRSLGRASGAEVSS</sequence>
<evidence type="ECO:0000259" key="7">
    <source>
        <dbReference type="PROSITE" id="PS50850"/>
    </source>
</evidence>
<dbReference type="Pfam" id="PF07690">
    <property type="entry name" value="MFS_1"/>
    <property type="match status" value="1"/>
</dbReference>
<dbReference type="EMBL" id="CH445326">
    <property type="protein sequence ID" value="EAT91011.2"/>
    <property type="molecule type" value="Genomic_DNA"/>
</dbReference>
<dbReference type="RefSeq" id="XP_001792003.1">
    <property type="nucleotide sequence ID" value="XM_001791951.1"/>
</dbReference>
<dbReference type="GO" id="GO:0022857">
    <property type="term" value="F:transmembrane transporter activity"/>
    <property type="evidence" value="ECO:0007669"/>
    <property type="project" value="InterPro"/>
</dbReference>
<dbReference type="InterPro" id="IPR020846">
    <property type="entry name" value="MFS_dom"/>
</dbReference>
<dbReference type="Pfam" id="PF00487">
    <property type="entry name" value="FA_desaturase"/>
    <property type="match status" value="1"/>
</dbReference>
<dbReference type="AlphaFoldDB" id="Q0V3Q2"/>
<dbReference type="Proteomes" id="UP000001055">
    <property type="component" value="Unassembled WGS sequence"/>
</dbReference>
<feature type="transmembrane region" description="Helical" evidence="6">
    <location>
        <begin position="846"/>
        <end position="865"/>
    </location>
</feature>
<feature type="transmembrane region" description="Helical" evidence="6">
    <location>
        <begin position="766"/>
        <end position="793"/>
    </location>
</feature>
<feature type="transmembrane region" description="Helical" evidence="6">
    <location>
        <begin position="547"/>
        <end position="567"/>
    </location>
</feature>
<evidence type="ECO:0000256" key="1">
    <source>
        <dbReference type="ARBA" id="ARBA00004141"/>
    </source>
</evidence>
<reference evidence="9" key="1">
    <citation type="journal article" date="2007" name="Plant Cell">
        <title>Dothideomycete-plant interactions illuminated by genome sequencing and EST analysis of the wheat pathogen Stagonospora nodorum.</title>
        <authorList>
            <person name="Hane J.K."/>
            <person name="Lowe R.G."/>
            <person name="Solomon P.S."/>
            <person name="Tan K.C."/>
            <person name="Schoch C.L."/>
            <person name="Spatafora J.W."/>
            <person name="Crous P.W."/>
            <person name="Kodira C."/>
            <person name="Birren B.W."/>
            <person name="Galagan J.E."/>
            <person name="Torriani S.F."/>
            <person name="McDonald B.A."/>
            <person name="Oliver R.P."/>
        </authorList>
    </citation>
    <scope>NUCLEOTIDE SEQUENCE [LARGE SCALE GENOMIC DNA]</scope>
    <source>
        <strain evidence="9">SN15 / ATCC MYA-4574 / FGSC 10173</strain>
    </source>
</reference>
<evidence type="ECO:0000313" key="8">
    <source>
        <dbReference type="EMBL" id="EAT91011.2"/>
    </source>
</evidence>
<dbReference type="InterPro" id="IPR005829">
    <property type="entry name" value="Sugar_transporter_CS"/>
</dbReference>
<feature type="region of interest" description="Disordered" evidence="5">
    <location>
        <begin position="443"/>
        <end position="495"/>
    </location>
</feature>
<keyword evidence="4 6" id="KW-0472">Membrane</keyword>
<evidence type="ECO:0000256" key="2">
    <source>
        <dbReference type="ARBA" id="ARBA00022692"/>
    </source>
</evidence>
<dbReference type="PROSITE" id="PS50850">
    <property type="entry name" value="MFS"/>
    <property type="match status" value="1"/>
</dbReference>
<proteinExistence type="predicted"/>
<feature type="transmembrane region" description="Helical" evidence="6">
    <location>
        <begin position="674"/>
        <end position="695"/>
    </location>
</feature>
<dbReference type="eggNOG" id="KOG0255">
    <property type="taxonomic scope" value="Eukaryota"/>
</dbReference>
<dbReference type="PANTHER" id="PTHR32100">
    <property type="entry name" value="OMEGA-6 FATTY ACID DESATURASE, CHLOROPLASTIC"/>
    <property type="match status" value="1"/>
</dbReference>
<keyword evidence="3 6" id="KW-1133">Transmembrane helix</keyword>
<feature type="transmembrane region" description="Helical" evidence="6">
    <location>
        <begin position="273"/>
        <end position="293"/>
    </location>
</feature>
<dbReference type="Gene3D" id="1.20.1250.20">
    <property type="entry name" value="MFS general substrate transporter like domains"/>
    <property type="match status" value="1"/>
</dbReference>
<evidence type="ECO:0000256" key="4">
    <source>
        <dbReference type="ARBA" id="ARBA00023136"/>
    </source>
</evidence>
<gene>
    <name evidence="8" type="ORF">SNOG_01362</name>
</gene>
<feature type="transmembrane region" description="Helical" evidence="6">
    <location>
        <begin position="805"/>
        <end position="825"/>
    </location>
</feature>
<feature type="transmembrane region" description="Helical" evidence="6">
    <location>
        <begin position="113"/>
        <end position="134"/>
    </location>
</feature>
<protein>
    <recommendedName>
        <fullName evidence="7">Major facilitator superfamily (MFS) profile domain-containing protein</fullName>
    </recommendedName>
</protein>
<feature type="domain" description="Major facilitator superfamily (MFS) profile" evidence="7">
    <location>
        <begin position="549"/>
        <end position="967"/>
    </location>
</feature>
<name>Q0V3Q2_PHANO</name>
<dbReference type="PRINTS" id="PR01036">
    <property type="entry name" value="TCRTETB"/>
</dbReference>
<feature type="transmembrane region" description="Helical" evidence="6">
    <location>
        <begin position="701"/>
        <end position="723"/>
    </location>
</feature>
<dbReference type="PROSITE" id="PS00216">
    <property type="entry name" value="SUGAR_TRANSPORT_1"/>
    <property type="match status" value="1"/>
</dbReference>
<dbReference type="GO" id="GO:0016020">
    <property type="term" value="C:membrane"/>
    <property type="evidence" value="ECO:0007669"/>
    <property type="project" value="UniProtKB-SubCell"/>
</dbReference>
<keyword evidence="2 6" id="KW-0812">Transmembrane</keyword>
<feature type="transmembrane region" description="Helical" evidence="6">
    <location>
        <begin position="587"/>
        <end position="606"/>
    </location>
</feature>
<dbReference type="KEGG" id="pno:SNOG_01362"/>
<dbReference type="VEuPathDB" id="FungiDB:JI435_409010"/>
<feature type="transmembrane region" description="Helical" evidence="6">
    <location>
        <begin position="51"/>
        <end position="70"/>
    </location>
</feature>
<dbReference type="GeneID" id="5968848"/>
<dbReference type="GO" id="GO:0006636">
    <property type="term" value="P:unsaturated fatty acid biosynthetic process"/>
    <property type="evidence" value="ECO:0000318"/>
    <property type="project" value="GO_Central"/>
</dbReference>
<comment type="subcellular location">
    <subcellularLocation>
        <location evidence="1">Membrane</location>
        <topology evidence="1">Multi-pass membrane protein</topology>
    </subcellularLocation>
</comment>
<evidence type="ECO:0000256" key="5">
    <source>
        <dbReference type="SAM" id="MobiDB-lite"/>
    </source>
</evidence>
<dbReference type="CDD" id="cd03507">
    <property type="entry name" value="Delta12-FADS-like"/>
    <property type="match status" value="1"/>
</dbReference>
<feature type="transmembrane region" description="Helical" evidence="6">
    <location>
        <begin position="871"/>
        <end position="895"/>
    </location>
</feature>
<dbReference type="InterPro" id="IPR036259">
    <property type="entry name" value="MFS_trans_sf"/>
</dbReference>
<evidence type="ECO:0000313" key="9">
    <source>
        <dbReference type="Proteomes" id="UP000001055"/>
    </source>
</evidence>
<dbReference type="CDD" id="cd17323">
    <property type="entry name" value="MFS_Tpo1_MDR_like"/>
    <property type="match status" value="1"/>
</dbReference>
<accession>Q0V3Q2</accession>
<feature type="transmembrane region" description="Helical" evidence="6">
    <location>
        <begin position="82"/>
        <end position="101"/>
    </location>
</feature>
<feature type="transmembrane region" description="Helical" evidence="6">
    <location>
        <begin position="244"/>
        <end position="261"/>
    </location>
</feature>
<dbReference type="InterPro" id="IPR012171">
    <property type="entry name" value="Fatty_acid_desaturase"/>
</dbReference>
<feature type="transmembrane region" description="Helical" evidence="6">
    <location>
        <begin position="939"/>
        <end position="962"/>
    </location>
</feature>
<evidence type="ECO:0000256" key="6">
    <source>
        <dbReference type="SAM" id="Phobius"/>
    </source>
</evidence>
<dbReference type="VEuPathDB" id="FungiDB:JI435_013620"/>
<organism evidence="8 9">
    <name type="scientific">Phaeosphaeria nodorum (strain SN15 / ATCC MYA-4574 / FGSC 10173)</name>
    <name type="common">Glume blotch fungus</name>
    <name type="synonym">Parastagonospora nodorum</name>
    <dbReference type="NCBI Taxonomy" id="321614"/>
    <lineage>
        <taxon>Eukaryota</taxon>
        <taxon>Fungi</taxon>
        <taxon>Dikarya</taxon>
        <taxon>Ascomycota</taxon>
        <taxon>Pezizomycotina</taxon>
        <taxon>Dothideomycetes</taxon>
        <taxon>Pleosporomycetidae</taxon>
        <taxon>Pleosporales</taxon>
        <taxon>Pleosporineae</taxon>
        <taxon>Phaeosphaeriaceae</taxon>
        <taxon>Parastagonospora</taxon>
    </lineage>
</organism>
<feature type="compositionally biased region" description="Basic and acidic residues" evidence="5">
    <location>
        <begin position="466"/>
        <end position="475"/>
    </location>
</feature>
<dbReference type="SUPFAM" id="SSF103473">
    <property type="entry name" value="MFS general substrate transporter"/>
    <property type="match status" value="1"/>
</dbReference>
<dbReference type="InterPro" id="IPR011701">
    <property type="entry name" value="MFS"/>
</dbReference>
<dbReference type="HOGENOM" id="CLU_303856_0_0_1"/>
<dbReference type="InParanoid" id="Q0V3Q2"/>
<feature type="transmembrane region" description="Helical" evidence="6">
    <location>
        <begin position="915"/>
        <end position="933"/>
    </location>
</feature>
<dbReference type="InterPro" id="IPR005804">
    <property type="entry name" value="FA_desaturase_dom"/>
</dbReference>
<evidence type="ECO:0000256" key="3">
    <source>
        <dbReference type="ARBA" id="ARBA00022989"/>
    </source>
</evidence>